<dbReference type="PANTHER" id="PTHR37832">
    <property type="entry name" value="BLL2683 PROTEIN"/>
    <property type="match status" value="1"/>
</dbReference>
<accession>A0A8H2PUD6</accession>
<dbReference type="OrthoDB" id="6637496at2"/>
<organism evidence="2 3">
    <name type="scientific">Rhodoglobus vestalii</name>
    <dbReference type="NCBI Taxonomy" id="193384"/>
    <lineage>
        <taxon>Bacteria</taxon>
        <taxon>Bacillati</taxon>
        <taxon>Actinomycetota</taxon>
        <taxon>Actinomycetes</taxon>
        <taxon>Micrococcales</taxon>
        <taxon>Microbacteriaceae</taxon>
        <taxon>Rhodoglobus</taxon>
    </lineage>
</organism>
<dbReference type="InterPro" id="IPR011008">
    <property type="entry name" value="Dimeric_a/b-barrel"/>
</dbReference>
<dbReference type="PROSITE" id="PS51502">
    <property type="entry name" value="S_R_A_B_BARREL"/>
    <property type="match status" value="1"/>
</dbReference>
<dbReference type="SUPFAM" id="SSF54909">
    <property type="entry name" value="Dimeric alpha+beta barrel"/>
    <property type="match status" value="1"/>
</dbReference>
<gene>
    <name evidence="2" type="ORF">FB472_1082</name>
</gene>
<dbReference type="SMART" id="SM00886">
    <property type="entry name" value="Dabb"/>
    <property type="match status" value="1"/>
</dbReference>
<dbReference type="Pfam" id="PF07876">
    <property type="entry name" value="Dabb"/>
    <property type="match status" value="1"/>
</dbReference>
<reference evidence="2 3" key="1">
    <citation type="submission" date="2019-06" db="EMBL/GenBank/DDBJ databases">
        <title>Sequencing the genomes of 1000 actinobacteria strains.</title>
        <authorList>
            <person name="Klenk H.-P."/>
        </authorList>
    </citation>
    <scope>NUCLEOTIDE SEQUENCE [LARGE SCALE GENOMIC DNA]</scope>
    <source>
        <strain evidence="2 3">DSM 21947</strain>
    </source>
</reference>
<dbReference type="PANTHER" id="PTHR37832:SF1">
    <property type="entry name" value="STRESS-RESPONSE A_B BARREL DOMAIN-CONTAINING PROTEIN"/>
    <property type="match status" value="1"/>
</dbReference>
<dbReference type="EMBL" id="VFRA01000001">
    <property type="protein sequence ID" value="TQO19522.1"/>
    <property type="molecule type" value="Genomic_DNA"/>
</dbReference>
<dbReference type="Proteomes" id="UP000316560">
    <property type="component" value="Unassembled WGS sequence"/>
</dbReference>
<name>A0A8H2PUD6_9MICO</name>
<dbReference type="AlphaFoldDB" id="A0A8H2PUD6"/>
<proteinExistence type="predicted"/>
<dbReference type="InterPro" id="IPR013097">
    <property type="entry name" value="Dabb"/>
</dbReference>
<protein>
    <submittedName>
        <fullName evidence="2">Stress responsive alpha/beta barrel protein</fullName>
    </submittedName>
</protein>
<evidence type="ECO:0000313" key="3">
    <source>
        <dbReference type="Proteomes" id="UP000316560"/>
    </source>
</evidence>
<evidence type="ECO:0000313" key="2">
    <source>
        <dbReference type="EMBL" id="TQO19522.1"/>
    </source>
</evidence>
<evidence type="ECO:0000259" key="1">
    <source>
        <dbReference type="PROSITE" id="PS51502"/>
    </source>
</evidence>
<dbReference type="Gene3D" id="3.30.70.100">
    <property type="match status" value="1"/>
</dbReference>
<comment type="caution">
    <text evidence="2">The sequence shown here is derived from an EMBL/GenBank/DDBJ whole genome shotgun (WGS) entry which is preliminary data.</text>
</comment>
<keyword evidence="3" id="KW-1185">Reference proteome</keyword>
<feature type="domain" description="Stress-response A/B barrel" evidence="1">
    <location>
        <begin position="2"/>
        <end position="97"/>
    </location>
</feature>
<sequence>MIRHIVMWKLNADDVAGQKVAVDAMAAALEPLVGQIEGLERLSVRPNAANSAANWDVILVSEHTSVEALAVYATHPKHVAAGAVVKANTRERAAVDFEV</sequence>
<dbReference type="RefSeq" id="WP_141989978.1">
    <property type="nucleotide sequence ID" value="NZ_VFRA01000001.1"/>
</dbReference>